<evidence type="ECO:0000256" key="1">
    <source>
        <dbReference type="SAM" id="Coils"/>
    </source>
</evidence>
<dbReference type="EMBL" id="CAJZBQ010000037">
    <property type="protein sequence ID" value="CAG9325119.1"/>
    <property type="molecule type" value="Genomic_DNA"/>
</dbReference>
<reference evidence="4" key="1">
    <citation type="submission" date="2021-09" db="EMBL/GenBank/DDBJ databases">
        <authorList>
            <consortium name="AG Swart"/>
            <person name="Singh M."/>
            <person name="Singh A."/>
            <person name="Seah K."/>
            <person name="Emmerich C."/>
        </authorList>
    </citation>
    <scope>NUCLEOTIDE SEQUENCE</scope>
    <source>
        <strain evidence="4">ATCC30299</strain>
    </source>
</reference>
<feature type="domain" description="EF-hand" evidence="3">
    <location>
        <begin position="352"/>
        <end position="387"/>
    </location>
</feature>
<evidence type="ECO:0000313" key="4">
    <source>
        <dbReference type="EMBL" id="CAG9325119.1"/>
    </source>
</evidence>
<evidence type="ECO:0000313" key="5">
    <source>
        <dbReference type="Proteomes" id="UP001162131"/>
    </source>
</evidence>
<evidence type="ECO:0000256" key="2">
    <source>
        <dbReference type="SAM" id="MobiDB-lite"/>
    </source>
</evidence>
<dbReference type="Proteomes" id="UP001162131">
    <property type="component" value="Unassembled WGS sequence"/>
</dbReference>
<dbReference type="PROSITE" id="PS50222">
    <property type="entry name" value="EF_HAND_2"/>
    <property type="match status" value="1"/>
</dbReference>
<keyword evidence="5" id="KW-1185">Reference proteome</keyword>
<proteinExistence type="predicted"/>
<keyword evidence="1" id="KW-0175">Coiled coil</keyword>
<dbReference type="InterPro" id="IPR011992">
    <property type="entry name" value="EF-hand-dom_pair"/>
</dbReference>
<organism evidence="4 5">
    <name type="scientific">Blepharisma stoltei</name>
    <dbReference type="NCBI Taxonomy" id="1481888"/>
    <lineage>
        <taxon>Eukaryota</taxon>
        <taxon>Sar</taxon>
        <taxon>Alveolata</taxon>
        <taxon>Ciliophora</taxon>
        <taxon>Postciliodesmatophora</taxon>
        <taxon>Heterotrichea</taxon>
        <taxon>Heterotrichida</taxon>
        <taxon>Blepharismidae</taxon>
        <taxon>Blepharisma</taxon>
    </lineage>
</organism>
<protein>
    <recommendedName>
        <fullName evidence="3">EF-hand domain-containing protein</fullName>
    </recommendedName>
</protein>
<dbReference type="AlphaFoldDB" id="A0AAU9JAF7"/>
<feature type="compositionally biased region" description="Basic and acidic residues" evidence="2">
    <location>
        <begin position="479"/>
        <end position="514"/>
    </location>
</feature>
<comment type="caution">
    <text evidence="4">The sequence shown here is derived from an EMBL/GenBank/DDBJ whole genome shotgun (WGS) entry which is preliminary data.</text>
</comment>
<name>A0AAU9JAF7_9CILI</name>
<dbReference type="InterPro" id="IPR002048">
    <property type="entry name" value="EF_hand_dom"/>
</dbReference>
<sequence>MSIFSSRSTAQSSKLRPHEAIMLSTAPISEQILSAKSSSLKKLKRPQTAKLRLFSAQSTSQIDLNNISLSKLRPNVIDIEKEQLYDSNLALKVKYNSVYDENTRLKTKLASVEKELSSRDILIRGNPSPEAKKICFISNLKDSICKLKEELKLKNKELSEIKHSIKYTKIAELEAEVQTYSQECIRLRQAINEKYQIELPAAEIRPIDPSCEGLKKENECMMEIIEKLRNYNNTLKDKIKTMKGIDKRTKLQEFDGIREEVISLKLQLENLQRDYNSKENEHKNQMEDKDKGIEELLEKIKAEEKKYKELVDINGELKKKMQKIVQEAHIIAKANLKNPPKLFLAVNEIIVKSKLRVPQFLAKIDKHLTGFLNFEEFMAALRTFHCYISLEMIEGVSAMIVTKSNQISLELFEQWFAKYTYPHVNKSKEEEFLKYAHLRMSKLLSIEILPSNSKSDSDSEESENIIRESPNPTPSMKGSSERREIKNTYDRDMDYRYNEAKRPSSRALDSEAKRYGEKRDITEVIQDEEFNSLEIFNPGETNDKTRTKLDEQLKIPSYSQLKDEGSSRWSASSDVRKIR</sequence>
<dbReference type="SUPFAM" id="SSF47473">
    <property type="entry name" value="EF-hand"/>
    <property type="match status" value="1"/>
</dbReference>
<accession>A0AAU9JAF7</accession>
<gene>
    <name evidence="4" type="ORF">BSTOLATCC_MIC37865</name>
</gene>
<feature type="region of interest" description="Disordered" evidence="2">
    <location>
        <begin position="451"/>
        <end position="514"/>
    </location>
</feature>
<feature type="coiled-coil region" evidence="1">
    <location>
        <begin position="254"/>
        <end position="320"/>
    </location>
</feature>
<dbReference type="GO" id="GO:0005509">
    <property type="term" value="F:calcium ion binding"/>
    <property type="evidence" value="ECO:0007669"/>
    <property type="project" value="InterPro"/>
</dbReference>
<feature type="region of interest" description="Disordered" evidence="2">
    <location>
        <begin position="557"/>
        <end position="579"/>
    </location>
</feature>
<evidence type="ECO:0000259" key="3">
    <source>
        <dbReference type="PROSITE" id="PS50222"/>
    </source>
</evidence>